<evidence type="ECO:0000313" key="2">
    <source>
        <dbReference type="Proteomes" id="UP001225605"/>
    </source>
</evidence>
<keyword evidence="2" id="KW-1185">Reference proteome</keyword>
<dbReference type="Gene3D" id="3.20.20.80">
    <property type="entry name" value="Glycosidases"/>
    <property type="match status" value="1"/>
</dbReference>
<reference evidence="1 2" key="1">
    <citation type="submission" date="2017-06" db="EMBL/GenBank/DDBJ databases">
        <title>Cultured bacterium strain Saccharothrix yanglingensis Hhs.015.</title>
        <authorList>
            <person name="Xia Y."/>
        </authorList>
    </citation>
    <scope>NUCLEOTIDE SEQUENCE [LARGE SCALE GENOMIC DNA]</scope>
    <source>
        <strain evidence="1 2">Hhs.015</strain>
    </source>
</reference>
<name>A0ABU0X1R9_9PSEU</name>
<dbReference type="Proteomes" id="UP001225605">
    <property type="component" value="Unassembled WGS sequence"/>
</dbReference>
<protein>
    <submittedName>
        <fullName evidence="1">Uncharacterized protein</fullName>
    </submittedName>
</protein>
<gene>
    <name evidence="1" type="ORF">CKY47_19225</name>
</gene>
<accession>A0ABU0X1R9</accession>
<proteinExistence type="predicted"/>
<evidence type="ECO:0000313" key="1">
    <source>
        <dbReference type="EMBL" id="MDQ2586081.1"/>
    </source>
</evidence>
<comment type="caution">
    <text evidence="1">The sequence shown here is derived from an EMBL/GenBank/DDBJ whole genome shotgun (WGS) entry which is preliminary data.</text>
</comment>
<dbReference type="EMBL" id="NSDM01000008">
    <property type="protein sequence ID" value="MDQ2586081.1"/>
    <property type="molecule type" value="Genomic_DNA"/>
</dbReference>
<organism evidence="1 2">
    <name type="scientific">Saccharothrix yanglingensis</name>
    <dbReference type="NCBI Taxonomy" id="659496"/>
    <lineage>
        <taxon>Bacteria</taxon>
        <taxon>Bacillati</taxon>
        <taxon>Actinomycetota</taxon>
        <taxon>Actinomycetes</taxon>
        <taxon>Pseudonocardiales</taxon>
        <taxon>Pseudonocardiaceae</taxon>
        <taxon>Saccharothrix</taxon>
    </lineage>
</organism>
<sequence length="244" mass="25853">MPTVTAYGVDSGARELTPRELSEYTRTGGHDLRFLVRRIGSPVARGAWGHRPGAPVGHRAEGRLVLLRHQFGDDDFAGGHDAGRAHATAALADGREQGYPEHLPFLFVCGSGLSRSFTLSTALDHLQGAAEVVGFTRTWLSGTADVVHPVQDRGGAAGFALTGDASAVREGIAFHRRDDGGTFPGRAGAGLLEAYVDLTDFEGGCPDVPPEVARLADHLASRFALSRADVLDELYRVRTNGVSA</sequence>